<dbReference type="Proteomes" id="UP001152885">
    <property type="component" value="Unassembled WGS sequence"/>
</dbReference>
<evidence type="ECO:0000256" key="4">
    <source>
        <dbReference type="ARBA" id="ARBA00023136"/>
    </source>
</evidence>
<dbReference type="Gene3D" id="3.60.21.10">
    <property type="match status" value="1"/>
</dbReference>
<dbReference type="PANTHER" id="PTHR13315:SF4">
    <property type="entry name" value="METALLOPHOSPHOESTERASE, ISOFORM E"/>
    <property type="match status" value="1"/>
</dbReference>
<evidence type="ECO:0000313" key="8">
    <source>
        <dbReference type="Proteomes" id="UP001152885"/>
    </source>
</evidence>
<comment type="subcellular location">
    <subcellularLocation>
        <location evidence="1">Membrane</location>
        <topology evidence="1">Multi-pass membrane protein</topology>
    </subcellularLocation>
</comment>
<dbReference type="PANTHER" id="PTHR13315">
    <property type="entry name" value="METALLO PHOSPHOESTERASE RELATED"/>
    <property type="match status" value="1"/>
</dbReference>
<dbReference type="InterPro" id="IPR004843">
    <property type="entry name" value="Calcineurin-like_PHP"/>
</dbReference>
<dbReference type="Pfam" id="PF00149">
    <property type="entry name" value="Metallophos"/>
    <property type="match status" value="1"/>
</dbReference>
<name>A0A9W4XEH3_9ASCO</name>
<comment type="caution">
    <text evidence="7">The sequence shown here is derived from an EMBL/GenBank/DDBJ whole genome shotgun (WGS) entry which is preliminary data.</text>
</comment>
<dbReference type="SUPFAM" id="SSF56300">
    <property type="entry name" value="Metallo-dependent phosphatases"/>
    <property type="match status" value="1"/>
</dbReference>
<protein>
    <recommendedName>
        <fullName evidence="6">Calcineurin-like phosphoesterase domain-containing protein</fullName>
    </recommendedName>
</protein>
<accession>A0A9W4XEH3</accession>
<feature type="transmembrane region" description="Helical" evidence="5">
    <location>
        <begin position="357"/>
        <end position="390"/>
    </location>
</feature>
<keyword evidence="3 5" id="KW-1133">Transmembrane helix</keyword>
<proteinExistence type="predicted"/>
<dbReference type="AlphaFoldDB" id="A0A9W4XEH3"/>
<dbReference type="GO" id="GO:0006506">
    <property type="term" value="P:GPI anchor biosynthetic process"/>
    <property type="evidence" value="ECO:0007669"/>
    <property type="project" value="InterPro"/>
</dbReference>
<dbReference type="OrthoDB" id="5977743at2759"/>
<reference evidence="7" key="1">
    <citation type="submission" date="2022-12" db="EMBL/GenBank/DDBJ databases">
        <authorList>
            <person name="Brejova B."/>
        </authorList>
    </citation>
    <scope>NUCLEOTIDE SEQUENCE</scope>
</reference>
<dbReference type="EMBL" id="CANTUO010000004">
    <property type="protein sequence ID" value="CAI5759391.1"/>
    <property type="molecule type" value="Genomic_DNA"/>
</dbReference>
<dbReference type="GO" id="GO:0016787">
    <property type="term" value="F:hydrolase activity"/>
    <property type="evidence" value="ECO:0007669"/>
    <property type="project" value="InterPro"/>
</dbReference>
<evidence type="ECO:0000256" key="2">
    <source>
        <dbReference type="ARBA" id="ARBA00022692"/>
    </source>
</evidence>
<feature type="domain" description="Calcineurin-like phosphoesterase" evidence="6">
    <location>
        <begin position="73"/>
        <end position="297"/>
    </location>
</feature>
<sequence>MIKQRKINKTTPIKEEVEDIVKPLSNRRWYVRILLRLTLVWVSLILLFEFIYPKYTISKCHWSNWETREKPYRITLFADPQIIDKYTYPKRFKIIKYFTTRISDQYHYNNYRIVNSILQSDANIFLGDLFDGGRYWDDEYWLEEYQRFNKIFPAYDKVEIRSIPGNHDIGFQNISIEVVDRFAKYFGQANLDFVLGNHTIILFDSISLSHENTTVNKAANDYLDKFDNYSRPRILLSHVPLYRHPDKQLCGPKREKSGLFPLQRGDQYQTVIEYHHAQRMLNKFKPSLILAGDDHDYCDIIQKYTDGSAREIAVKSCAMTSGIKYPAIQMLSLFNDGTDENTFETEMCYLPKPLVNFYAYVLFYLGSLIYLKRLVLVWSILIPLVILHYLYI</sequence>
<evidence type="ECO:0000256" key="3">
    <source>
        <dbReference type="ARBA" id="ARBA00022989"/>
    </source>
</evidence>
<gene>
    <name evidence="7" type="ORF">CANVERA_P3904</name>
</gene>
<keyword evidence="4 5" id="KW-0472">Membrane</keyword>
<feature type="transmembrane region" description="Helical" evidence="5">
    <location>
        <begin position="33"/>
        <end position="52"/>
    </location>
</feature>
<organism evidence="7 8">
    <name type="scientific">Candida verbasci</name>
    <dbReference type="NCBI Taxonomy" id="1227364"/>
    <lineage>
        <taxon>Eukaryota</taxon>
        <taxon>Fungi</taxon>
        <taxon>Dikarya</taxon>
        <taxon>Ascomycota</taxon>
        <taxon>Saccharomycotina</taxon>
        <taxon>Pichiomycetes</taxon>
        <taxon>Debaryomycetaceae</taxon>
        <taxon>Candida/Lodderomyces clade</taxon>
        <taxon>Candida</taxon>
    </lineage>
</organism>
<evidence type="ECO:0000259" key="6">
    <source>
        <dbReference type="Pfam" id="PF00149"/>
    </source>
</evidence>
<dbReference type="GO" id="GO:0005783">
    <property type="term" value="C:endoplasmic reticulum"/>
    <property type="evidence" value="ECO:0007669"/>
    <property type="project" value="TreeGrafter"/>
</dbReference>
<evidence type="ECO:0000256" key="5">
    <source>
        <dbReference type="SAM" id="Phobius"/>
    </source>
</evidence>
<evidence type="ECO:0000256" key="1">
    <source>
        <dbReference type="ARBA" id="ARBA00004141"/>
    </source>
</evidence>
<dbReference type="InterPro" id="IPR029052">
    <property type="entry name" value="Metallo-depent_PP-like"/>
</dbReference>
<keyword evidence="2 5" id="KW-0812">Transmembrane</keyword>
<dbReference type="InterPro" id="IPR033308">
    <property type="entry name" value="PGAP5/Cdc1/Ted1"/>
</dbReference>
<dbReference type="GO" id="GO:0016020">
    <property type="term" value="C:membrane"/>
    <property type="evidence" value="ECO:0007669"/>
    <property type="project" value="UniProtKB-SubCell"/>
</dbReference>
<keyword evidence="8" id="KW-1185">Reference proteome</keyword>
<evidence type="ECO:0000313" key="7">
    <source>
        <dbReference type="EMBL" id="CAI5759391.1"/>
    </source>
</evidence>